<dbReference type="InterPro" id="IPR033738">
    <property type="entry name" value="AsnB_N"/>
</dbReference>
<dbReference type="InterPro" id="IPR006426">
    <property type="entry name" value="Asn_synth_AEB"/>
</dbReference>
<dbReference type="NCBIfam" id="TIGR01536">
    <property type="entry name" value="asn_synth_AEB"/>
    <property type="match status" value="1"/>
</dbReference>
<keyword evidence="2 5" id="KW-0547">Nucleotide-binding</keyword>
<dbReference type="RefSeq" id="XP_058325565.1">
    <property type="nucleotide sequence ID" value="XM_058480042.1"/>
</dbReference>
<comment type="caution">
    <text evidence="9">The sequence shown here is derived from an EMBL/GenBank/DDBJ whole genome shotgun (WGS) entry which is preliminary data.</text>
</comment>
<proteinExistence type="inferred from homology"/>
<protein>
    <submittedName>
        <fullName evidence="9">Glutamine-hydrolyzing asparagine synthase</fullName>
    </submittedName>
</protein>
<keyword evidence="4" id="KW-0315">Glutamine amidotransferase</keyword>
<dbReference type="Pfam" id="PF13537">
    <property type="entry name" value="GATase_7"/>
    <property type="match status" value="1"/>
</dbReference>
<comment type="similarity">
    <text evidence="1">Belongs to the asparagine synthetase family.</text>
</comment>
<evidence type="ECO:0000256" key="3">
    <source>
        <dbReference type="ARBA" id="ARBA00022840"/>
    </source>
</evidence>
<dbReference type="GeneID" id="83207346"/>
<keyword evidence="10" id="KW-1185">Reference proteome</keyword>
<dbReference type="CDD" id="cd00712">
    <property type="entry name" value="AsnB"/>
    <property type="match status" value="1"/>
</dbReference>
<dbReference type="PANTHER" id="PTHR43284">
    <property type="entry name" value="ASPARAGINE SYNTHETASE (GLUTAMINE-HYDROLYZING)"/>
    <property type="match status" value="1"/>
</dbReference>
<dbReference type="InterPro" id="IPR029055">
    <property type="entry name" value="Ntn_hydrolases_N"/>
</dbReference>
<dbReference type="InterPro" id="IPR001962">
    <property type="entry name" value="Asn_synthase"/>
</dbReference>
<evidence type="ECO:0000256" key="4">
    <source>
        <dbReference type="ARBA" id="ARBA00022962"/>
    </source>
</evidence>
<dbReference type="AlphaFoldDB" id="A0A9W9N879"/>
<dbReference type="InterPro" id="IPR017932">
    <property type="entry name" value="GATase_2_dom"/>
</dbReference>
<dbReference type="Pfam" id="PF00733">
    <property type="entry name" value="Asn_synthase"/>
    <property type="match status" value="1"/>
</dbReference>
<feature type="site" description="Important for beta-aspartyl-AMP intermediate formation" evidence="7">
    <location>
        <position position="368"/>
    </location>
</feature>
<evidence type="ECO:0000313" key="9">
    <source>
        <dbReference type="EMBL" id="KAJ5215068.1"/>
    </source>
</evidence>
<reference evidence="9" key="2">
    <citation type="journal article" date="2023" name="IMA Fungus">
        <title>Comparative genomic study of the Penicillium genus elucidates a diverse pangenome and 15 lateral gene transfer events.</title>
        <authorList>
            <person name="Petersen C."/>
            <person name="Sorensen T."/>
            <person name="Nielsen M.R."/>
            <person name="Sondergaard T.E."/>
            <person name="Sorensen J.L."/>
            <person name="Fitzpatrick D.A."/>
            <person name="Frisvad J.C."/>
            <person name="Nielsen K.L."/>
        </authorList>
    </citation>
    <scope>NUCLEOTIDE SEQUENCE</scope>
    <source>
        <strain evidence="9">IBT 19713</strain>
    </source>
</reference>
<dbReference type="OrthoDB" id="409189at2759"/>
<sequence>MCGISACLSLAPPSNGYAEHAGVACNAETESGSTTNRVRHPLATQLQASLNVIAHRGPDDSGVWINESEEVGLGHCRLSINDLSSAGRQPLHSTDGHIHVVVNGEIYDYDRLRHKCETAHHYVFQSDSDSELVLALYQIFGAPGFFAHLRGEFAFVLYDDRPDLRRLIAARDRYGIKPLVYTRVGSSLLIASEAKAFLPFGWRPRWDVCAIANAGWMFDDRTLFRGVRKVLPGHYLETTEDGGVRQVQYWDAEYEDKRKPEIRSMGEMVAGVRERLVESVRLRLRADVPVGIYLSGASTRPPSRGSVAFPEISGYDESQIAERTAEWLGVKTIKRTITEETLAENFEDAVFHCEHHHFDLNFVVLTGEGADEHFAGYPYFFSEFLREADEALPDSHLSQNSPLRSEMFESAQREMKGIWQKGGATAYENRSALPSIAGPGAADMSDNLLAWHPSATLFASWVQARQGSDDCRRTVLNSYPKTVQAKMRSRWHPLHTSMYMWNKNSLANVLLSCLGDRTEMAHSVEARTPYLDHHLTEYINRLPPSAKLRYTAETASASGELGPIWTKSSVALQSLNEKWILREAVRPYILDELYRRKKHPFLAPTRWGKDGPLYRKLKALLTRDAVEVLGFVSWTAIQEAMEIAWGEYADTKAFRLLLYCGAWVTISQRIGVARADEADWDPSTL</sequence>
<evidence type="ECO:0000313" key="10">
    <source>
        <dbReference type="Proteomes" id="UP001150941"/>
    </source>
</evidence>
<dbReference type="PANTHER" id="PTHR43284:SF1">
    <property type="entry name" value="ASPARAGINE SYNTHETASE"/>
    <property type="match status" value="1"/>
</dbReference>
<dbReference type="InterPro" id="IPR051786">
    <property type="entry name" value="ASN_synthetase/amidase"/>
</dbReference>
<name>A0A9W9N879_9EURO</name>
<dbReference type="Gene3D" id="3.40.50.620">
    <property type="entry name" value="HUPs"/>
    <property type="match status" value="2"/>
</dbReference>
<evidence type="ECO:0000256" key="5">
    <source>
        <dbReference type="PIRNR" id="PIRNR001589"/>
    </source>
</evidence>
<dbReference type="Proteomes" id="UP001150941">
    <property type="component" value="Unassembled WGS sequence"/>
</dbReference>
<dbReference type="Gene3D" id="3.60.20.10">
    <property type="entry name" value="Glutamine Phosphoribosylpyrophosphate, subunit 1, domain 1"/>
    <property type="match status" value="1"/>
</dbReference>
<dbReference type="GO" id="GO:0005524">
    <property type="term" value="F:ATP binding"/>
    <property type="evidence" value="ECO:0007669"/>
    <property type="project" value="UniProtKB-KW"/>
</dbReference>
<accession>A0A9W9N879</accession>
<dbReference type="CDD" id="cd01991">
    <property type="entry name" value="Asn_synthase_B_C"/>
    <property type="match status" value="1"/>
</dbReference>
<dbReference type="InterPro" id="IPR014729">
    <property type="entry name" value="Rossmann-like_a/b/a_fold"/>
</dbReference>
<feature type="domain" description="Glutamine amidotransferase type-2" evidence="8">
    <location>
        <begin position="2"/>
        <end position="241"/>
    </location>
</feature>
<evidence type="ECO:0000256" key="1">
    <source>
        <dbReference type="ARBA" id="ARBA00005752"/>
    </source>
</evidence>
<dbReference type="SUPFAM" id="SSF56235">
    <property type="entry name" value="N-terminal nucleophile aminohydrolases (Ntn hydrolases)"/>
    <property type="match status" value="1"/>
</dbReference>
<dbReference type="PROSITE" id="PS51278">
    <property type="entry name" value="GATASE_TYPE_2"/>
    <property type="match status" value="1"/>
</dbReference>
<dbReference type="GO" id="GO:0004066">
    <property type="term" value="F:asparagine synthase (glutamine-hydrolyzing) activity"/>
    <property type="evidence" value="ECO:0007669"/>
    <property type="project" value="InterPro"/>
</dbReference>
<evidence type="ECO:0000256" key="6">
    <source>
        <dbReference type="PIRSR" id="PIRSR001589-2"/>
    </source>
</evidence>
<dbReference type="SUPFAM" id="SSF52402">
    <property type="entry name" value="Adenine nucleotide alpha hydrolases-like"/>
    <property type="match status" value="1"/>
</dbReference>
<dbReference type="GO" id="GO:0005829">
    <property type="term" value="C:cytosol"/>
    <property type="evidence" value="ECO:0007669"/>
    <property type="project" value="TreeGrafter"/>
</dbReference>
<gene>
    <name evidence="9" type="ORF">N7468_010747</name>
</gene>
<organism evidence="9 10">
    <name type="scientific">Penicillium chermesinum</name>
    <dbReference type="NCBI Taxonomy" id="63820"/>
    <lineage>
        <taxon>Eukaryota</taxon>
        <taxon>Fungi</taxon>
        <taxon>Dikarya</taxon>
        <taxon>Ascomycota</taxon>
        <taxon>Pezizomycotina</taxon>
        <taxon>Eurotiomycetes</taxon>
        <taxon>Eurotiomycetidae</taxon>
        <taxon>Eurotiales</taxon>
        <taxon>Aspergillaceae</taxon>
        <taxon>Penicillium</taxon>
    </lineage>
</organism>
<feature type="binding site" evidence="6">
    <location>
        <position position="129"/>
    </location>
    <ligand>
        <name>L-glutamine</name>
        <dbReference type="ChEBI" id="CHEBI:58359"/>
    </ligand>
</feature>
<dbReference type="PIRSF" id="PIRSF001589">
    <property type="entry name" value="Asn_synthetase_glu-h"/>
    <property type="match status" value="1"/>
</dbReference>
<keyword evidence="3 5" id="KW-0067">ATP-binding</keyword>
<reference evidence="9" key="1">
    <citation type="submission" date="2022-11" db="EMBL/GenBank/DDBJ databases">
        <authorList>
            <person name="Petersen C."/>
        </authorList>
    </citation>
    <scope>NUCLEOTIDE SEQUENCE</scope>
    <source>
        <strain evidence="9">IBT 19713</strain>
    </source>
</reference>
<dbReference type="GO" id="GO:0006529">
    <property type="term" value="P:asparagine biosynthetic process"/>
    <property type="evidence" value="ECO:0007669"/>
    <property type="project" value="InterPro"/>
</dbReference>
<evidence type="ECO:0000256" key="2">
    <source>
        <dbReference type="ARBA" id="ARBA00022741"/>
    </source>
</evidence>
<evidence type="ECO:0000256" key="7">
    <source>
        <dbReference type="PIRSR" id="PIRSR001589-3"/>
    </source>
</evidence>
<evidence type="ECO:0000259" key="8">
    <source>
        <dbReference type="PROSITE" id="PS51278"/>
    </source>
</evidence>
<dbReference type="EMBL" id="JAPQKS010000009">
    <property type="protein sequence ID" value="KAJ5215068.1"/>
    <property type="molecule type" value="Genomic_DNA"/>
</dbReference>